<reference evidence="1" key="1">
    <citation type="submission" date="2022-05" db="EMBL/GenBank/DDBJ databases">
        <title>Halomonas geminus sp. nov. and Halomonas llamarensis sp. nov. isolated from high-altitude salars of the Atacama Desert.</title>
        <authorList>
            <person name="Hintersatz C."/>
            <person name="Rojas L.A."/>
            <person name="Wei T.-S."/>
            <person name="Kutschke S."/>
            <person name="Lehmann F."/>
            <person name="Jain R."/>
            <person name="Pollmann K."/>
        </authorList>
    </citation>
    <scope>NUCLEOTIDE SEQUENCE</scope>
    <source>
        <strain evidence="1">ATCH28</strain>
    </source>
</reference>
<evidence type="ECO:0000313" key="1">
    <source>
        <dbReference type="EMBL" id="MCL7942245.1"/>
    </source>
</evidence>
<dbReference type="EMBL" id="JAMJPK010000012">
    <property type="protein sequence ID" value="MCL7942245.1"/>
    <property type="molecule type" value="Genomic_DNA"/>
</dbReference>
<dbReference type="Gene3D" id="1.10.10.10">
    <property type="entry name" value="Winged helix-like DNA-binding domain superfamily/Winged helix DNA-binding domain"/>
    <property type="match status" value="1"/>
</dbReference>
<keyword evidence="2" id="KW-1185">Reference proteome</keyword>
<gene>
    <name evidence="1" type="ORF">M8009_18360</name>
</gene>
<evidence type="ECO:0000313" key="2">
    <source>
        <dbReference type="Proteomes" id="UP001165369"/>
    </source>
</evidence>
<dbReference type="Pfam" id="PF13384">
    <property type="entry name" value="HTH_23"/>
    <property type="match status" value="1"/>
</dbReference>
<dbReference type="Proteomes" id="UP001165369">
    <property type="component" value="Unassembled WGS sequence"/>
</dbReference>
<dbReference type="InterPro" id="IPR036388">
    <property type="entry name" value="WH-like_DNA-bd_sf"/>
</dbReference>
<comment type="caution">
    <text evidence="1">The sequence shown here is derived from an EMBL/GenBank/DDBJ whole genome shotgun (WGS) entry which is preliminary data.</text>
</comment>
<organism evidence="1 2">
    <name type="scientific">Halomonas gemina</name>
    <dbReference type="NCBI Taxonomy" id="2945105"/>
    <lineage>
        <taxon>Bacteria</taxon>
        <taxon>Pseudomonadati</taxon>
        <taxon>Pseudomonadota</taxon>
        <taxon>Gammaproteobacteria</taxon>
        <taxon>Oceanospirillales</taxon>
        <taxon>Halomonadaceae</taxon>
        <taxon>Halomonas</taxon>
    </lineage>
</organism>
<protein>
    <submittedName>
        <fullName evidence="1">Helix-turn-helix domain-containing protein</fullName>
    </submittedName>
</protein>
<accession>A0ABT0T791</accession>
<name>A0ABT0T791_9GAMM</name>
<dbReference type="RefSeq" id="WP_250063854.1">
    <property type="nucleotide sequence ID" value="NZ_JAMJPK010000012.1"/>
</dbReference>
<proteinExistence type="predicted"/>
<sequence length="39" mass="4554">MEQIIECRQQRQTYRQIAQALGVGQSIVARILKRKGLNR</sequence>